<dbReference type="PhylomeDB" id="B3RUM4"/>
<keyword evidence="2" id="KW-1185">Reference proteome</keyword>
<dbReference type="KEGG" id="tad:TRIADDRAFT_55344"/>
<dbReference type="GeneID" id="6752598"/>
<proteinExistence type="predicted"/>
<dbReference type="CTD" id="6752598"/>
<dbReference type="InParanoid" id="B3RUM4"/>
<dbReference type="Proteomes" id="UP000009022">
    <property type="component" value="Unassembled WGS sequence"/>
</dbReference>
<evidence type="ECO:0008006" key="3">
    <source>
        <dbReference type="Google" id="ProtNLM"/>
    </source>
</evidence>
<dbReference type="AlphaFoldDB" id="B3RUM4"/>
<evidence type="ECO:0000313" key="2">
    <source>
        <dbReference type="Proteomes" id="UP000009022"/>
    </source>
</evidence>
<sequence>MANNDYYFCFDVNDSKIAYEVKKECEKLGLKIRIPNDSRRGASLIATMTTNFHACNRIVFFLTENLLMNITWVHLLADPHVRDLLLFNSDANTLIPIWYATPLLIRKYAPFFYGRIPIYGSDGSTDAASCLADIASS</sequence>
<dbReference type="HOGENOM" id="CLU_1867729_0_0_1"/>
<protein>
    <recommendedName>
        <fullName evidence="3">TIR domain-containing protein</fullName>
    </recommendedName>
</protein>
<reference evidence="1 2" key="1">
    <citation type="journal article" date="2008" name="Nature">
        <title>The Trichoplax genome and the nature of placozoans.</title>
        <authorList>
            <person name="Srivastava M."/>
            <person name="Begovic E."/>
            <person name="Chapman J."/>
            <person name="Putnam N.H."/>
            <person name="Hellsten U."/>
            <person name="Kawashima T."/>
            <person name="Kuo A."/>
            <person name="Mitros T."/>
            <person name="Salamov A."/>
            <person name="Carpenter M.L."/>
            <person name="Signorovitch A.Y."/>
            <person name="Moreno M.A."/>
            <person name="Kamm K."/>
            <person name="Grimwood J."/>
            <person name="Schmutz J."/>
            <person name="Shapiro H."/>
            <person name="Grigoriev I.V."/>
            <person name="Buss L.W."/>
            <person name="Schierwater B."/>
            <person name="Dellaporta S.L."/>
            <person name="Rokhsar D.S."/>
        </authorList>
    </citation>
    <scope>NUCLEOTIDE SEQUENCE [LARGE SCALE GENOMIC DNA]</scope>
    <source>
        <strain evidence="1 2">Grell-BS-1999</strain>
    </source>
</reference>
<dbReference type="EMBL" id="DS985244">
    <property type="protein sequence ID" value="EDV25845.1"/>
    <property type="molecule type" value="Genomic_DNA"/>
</dbReference>
<evidence type="ECO:0000313" key="1">
    <source>
        <dbReference type="EMBL" id="EDV25845.1"/>
    </source>
</evidence>
<name>B3RUM4_TRIAD</name>
<gene>
    <name evidence="1" type="ORF">TRIADDRAFT_55344</name>
</gene>
<dbReference type="RefSeq" id="XP_002111878.1">
    <property type="nucleotide sequence ID" value="XM_002111842.1"/>
</dbReference>
<accession>B3RUM4</accession>
<organism evidence="1 2">
    <name type="scientific">Trichoplax adhaerens</name>
    <name type="common">Trichoplax reptans</name>
    <dbReference type="NCBI Taxonomy" id="10228"/>
    <lineage>
        <taxon>Eukaryota</taxon>
        <taxon>Metazoa</taxon>
        <taxon>Placozoa</taxon>
        <taxon>Uniplacotomia</taxon>
        <taxon>Trichoplacea</taxon>
        <taxon>Trichoplacidae</taxon>
        <taxon>Trichoplax</taxon>
    </lineage>
</organism>